<comment type="caution">
    <text evidence="9">The sequence shown here is derived from an EMBL/GenBank/DDBJ whole genome shotgun (WGS) entry which is preliminary data.</text>
</comment>
<evidence type="ECO:0000259" key="8">
    <source>
        <dbReference type="PROSITE" id="PS51294"/>
    </source>
</evidence>
<evidence type="ECO:0000313" key="9">
    <source>
        <dbReference type="EMBL" id="KAE8708183.1"/>
    </source>
</evidence>
<dbReference type="Proteomes" id="UP000436088">
    <property type="component" value="Unassembled WGS sequence"/>
</dbReference>
<dbReference type="EMBL" id="VEPZ02000949">
    <property type="protein sequence ID" value="KAE8708183.1"/>
    <property type="molecule type" value="Genomic_DNA"/>
</dbReference>
<evidence type="ECO:0000256" key="3">
    <source>
        <dbReference type="ARBA" id="ARBA00023015"/>
    </source>
</evidence>
<dbReference type="InterPro" id="IPR017930">
    <property type="entry name" value="Myb_dom"/>
</dbReference>
<comment type="subcellular location">
    <subcellularLocation>
        <location evidence="1">Nucleus</location>
    </subcellularLocation>
</comment>
<dbReference type="CDD" id="cd00167">
    <property type="entry name" value="SANT"/>
    <property type="match status" value="1"/>
</dbReference>
<dbReference type="AlphaFoldDB" id="A0A6A3AWJ6"/>
<dbReference type="SMART" id="SM00717">
    <property type="entry name" value="SANT"/>
    <property type="match status" value="1"/>
</dbReference>
<gene>
    <name evidence="9" type="ORF">F3Y22_tig00110356pilonHSYRG00235</name>
</gene>
<dbReference type="GO" id="GO:0003700">
    <property type="term" value="F:DNA-binding transcription factor activity"/>
    <property type="evidence" value="ECO:0007669"/>
    <property type="project" value="InterPro"/>
</dbReference>
<organism evidence="9 10">
    <name type="scientific">Hibiscus syriacus</name>
    <name type="common">Rose of Sharon</name>
    <dbReference type="NCBI Taxonomy" id="106335"/>
    <lineage>
        <taxon>Eukaryota</taxon>
        <taxon>Viridiplantae</taxon>
        <taxon>Streptophyta</taxon>
        <taxon>Embryophyta</taxon>
        <taxon>Tracheophyta</taxon>
        <taxon>Spermatophyta</taxon>
        <taxon>Magnoliopsida</taxon>
        <taxon>eudicotyledons</taxon>
        <taxon>Gunneridae</taxon>
        <taxon>Pentapetalae</taxon>
        <taxon>rosids</taxon>
        <taxon>malvids</taxon>
        <taxon>Malvales</taxon>
        <taxon>Malvaceae</taxon>
        <taxon>Malvoideae</taxon>
        <taxon>Hibiscus</taxon>
    </lineage>
</organism>
<evidence type="ECO:0000256" key="2">
    <source>
        <dbReference type="ARBA" id="ARBA00022737"/>
    </source>
</evidence>
<evidence type="ECO:0000313" key="10">
    <source>
        <dbReference type="Proteomes" id="UP000436088"/>
    </source>
</evidence>
<dbReference type="PANTHER" id="PTHR45675:SF1">
    <property type="entry name" value="MYB TRANSCRIPTION FACTOR-RELATED"/>
    <property type="match status" value="1"/>
</dbReference>
<keyword evidence="5" id="KW-0804">Transcription</keyword>
<protein>
    <submittedName>
        <fullName evidence="9">Uncharacterized protein</fullName>
    </submittedName>
</protein>
<evidence type="ECO:0000256" key="1">
    <source>
        <dbReference type="ARBA" id="ARBA00004123"/>
    </source>
</evidence>
<reference evidence="9" key="1">
    <citation type="submission" date="2019-09" db="EMBL/GenBank/DDBJ databases">
        <title>Draft genome information of white flower Hibiscus syriacus.</title>
        <authorList>
            <person name="Kim Y.-M."/>
        </authorList>
    </citation>
    <scope>NUCLEOTIDE SEQUENCE [LARGE SCALE GENOMIC DNA]</scope>
    <source>
        <strain evidence="9">YM2019G1</strain>
    </source>
</reference>
<name>A0A6A3AWJ6_HIBSY</name>
<dbReference type="PROSITE" id="PS50090">
    <property type="entry name" value="MYB_LIKE"/>
    <property type="match status" value="1"/>
</dbReference>
<dbReference type="PANTHER" id="PTHR45675">
    <property type="entry name" value="MYB TRANSCRIPTION FACTOR-RELATED-RELATED"/>
    <property type="match status" value="1"/>
</dbReference>
<dbReference type="GO" id="GO:0043565">
    <property type="term" value="F:sequence-specific DNA binding"/>
    <property type="evidence" value="ECO:0007669"/>
    <property type="project" value="InterPro"/>
</dbReference>
<dbReference type="InterPro" id="IPR044676">
    <property type="entry name" value="EOBI/EOBII-like_plant"/>
</dbReference>
<feature type="domain" description="Myb-like" evidence="7">
    <location>
        <begin position="1"/>
        <end position="81"/>
    </location>
</feature>
<feature type="domain" description="HTH myb-type" evidence="8">
    <location>
        <begin position="1"/>
        <end position="85"/>
    </location>
</feature>
<dbReference type="InterPro" id="IPR009057">
    <property type="entry name" value="Homeodomain-like_sf"/>
</dbReference>
<keyword evidence="4" id="KW-0238">DNA-binding</keyword>
<dbReference type="SUPFAM" id="SSF46689">
    <property type="entry name" value="Homeodomain-like"/>
    <property type="match status" value="1"/>
</dbReference>
<sequence length="201" mass="22502">MDVRKGPWTEEEDLMLRSYVDIHGEGRWNSVAGLSGLKEAAKLQIKMDELFETGAETWSKIAQQLPGRTDNEIKNYWRTRVQKLAKQLQCDVNSKHSTGTGTFMDDISSTGTGQINHADTTMGLVECYNPLMSISDYAYSLENGSGLCSENLAGTWNSDDWVGLEATDGGDSMMSVWNEENICFLRQQLYDDDNTNKFSDA</sequence>
<dbReference type="PROSITE" id="PS51294">
    <property type="entry name" value="HTH_MYB"/>
    <property type="match status" value="1"/>
</dbReference>
<keyword evidence="6" id="KW-0539">Nucleus</keyword>
<evidence type="ECO:0000256" key="4">
    <source>
        <dbReference type="ARBA" id="ARBA00023125"/>
    </source>
</evidence>
<evidence type="ECO:0000259" key="7">
    <source>
        <dbReference type="PROSITE" id="PS50090"/>
    </source>
</evidence>
<dbReference type="Pfam" id="PF00249">
    <property type="entry name" value="Myb_DNA-binding"/>
    <property type="match status" value="2"/>
</dbReference>
<dbReference type="Gene3D" id="1.10.10.60">
    <property type="entry name" value="Homeodomain-like"/>
    <property type="match status" value="2"/>
</dbReference>
<keyword evidence="2" id="KW-0677">Repeat</keyword>
<evidence type="ECO:0000256" key="6">
    <source>
        <dbReference type="ARBA" id="ARBA00023242"/>
    </source>
</evidence>
<dbReference type="GO" id="GO:0005634">
    <property type="term" value="C:nucleus"/>
    <property type="evidence" value="ECO:0007669"/>
    <property type="project" value="UniProtKB-SubCell"/>
</dbReference>
<evidence type="ECO:0000256" key="5">
    <source>
        <dbReference type="ARBA" id="ARBA00023163"/>
    </source>
</evidence>
<keyword evidence="3" id="KW-0805">Transcription regulation</keyword>
<keyword evidence="10" id="KW-1185">Reference proteome</keyword>
<dbReference type="InterPro" id="IPR001005">
    <property type="entry name" value="SANT/Myb"/>
</dbReference>
<proteinExistence type="predicted"/>
<accession>A0A6A3AWJ6</accession>